<reference evidence="2" key="1">
    <citation type="submission" date="2020-11" db="EMBL/GenBank/DDBJ databases">
        <authorList>
            <consortium name="DOE Joint Genome Institute"/>
            <person name="Ahrendt S."/>
            <person name="Riley R."/>
            <person name="Andreopoulos W."/>
            <person name="LaButti K."/>
            <person name="Pangilinan J."/>
            <person name="Ruiz-duenas F.J."/>
            <person name="Barrasa J.M."/>
            <person name="Sanchez-Garcia M."/>
            <person name="Camarero S."/>
            <person name="Miyauchi S."/>
            <person name="Serrano A."/>
            <person name="Linde D."/>
            <person name="Babiker R."/>
            <person name="Drula E."/>
            <person name="Ayuso-Fernandez I."/>
            <person name="Pacheco R."/>
            <person name="Padilla G."/>
            <person name="Ferreira P."/>
            <person name="Barriuso J."/>
            <person name="Kellner H."/>
            <person name="Castanera R."/>
            <person name="Alfaro M."/>
            <person name="Ramirez L."/>
            <person name="Pisabarro A.G."/>
            <person name="Kuo A."/>
            <person name="Tritt A."/>
            <person name="Lipzen A."/>
            <person name="He G."/>
            <person name="Yan M."/>
            <person name="Ng V."/>
            <person name="Cullen D."/>
            <person name="Martin F."/>
            <person name="Rosso M.-N."/>
            <person name="Henrissat B."/>
            <person name="Hibbett D."/>
            <person name="Martinez A.T."/>
            <person name="Grigoriev I.V."/>
        </authorList>
    </citation>
    <scope>NUCLEOTIDE SEQUENCE</scope>
    <source>
        <strain evidence="2">AH 44721</strain>
    </source>
</reference>
<name>A0A9P5NLP5_GYMJU</name>
<feature type="compositionally biased region" description="Acidic residues" evidence="1">
    <location>
        <begin position="321"/>
        <end position="331"/>
    </location>
</feature>
<accession>A0A9P5NLP5</accession>
<comment type="caution">
    <text evidence="2">The sequence shown here is derived from an EMBL/GenBank/DDBJ whole genome shotgun (WGS) entry which is preliminary data.</text>
</comment>
<dbReference type="EMBL" id="JADNYJ010000040">
    <property type="protein sequence ID" value="KAF8901645.1"/>
    <property type="molecule type" value="Genomic_DNA"/>
</dbReference>
<dbReference type="Proteomes" id="UP000724874">
    <property type="component" value="Unassembled WGS sequence"/>
</dbReference>
<feature type="region of interest" description="Disordered" evidence="1">
    <location>
        <begin position="23"/>
        <end position="42"/>
    </location>
</feature>
<evidence type="ECO:0000313" key="2">
    <source>
        <dbReference type="EMBL" id="KAF8901645.1"/>
    </source>
</evidence>
<organism evidence="2 3">
    <name type="scientific">Gymnopilus junonius</name>
    <name type="common">Spectacular rustgill mushroom</name>
    <name type="synonym">Gymnopilus spectabilis subsp. junonius</name>
    <dbReference type="NCBI Taxonomy" id="109634"/>
    <lineage>
        <taxon>Eukaryota</taxon>
        <taxon>Fungi</taxon>
        <taxon>Dikarya</taxon>
        <taxon>Basidiomycota</taxon>
        <taxon>Agaricomycotina</taxon>
        <taxon>Agaricomycetes</taxon>
        <taxon>Agaricomycetidae</taxon>
        <taxon>Agaricales</taxon>
        <taxon>Agaricineae</taxon>
        <taxon>Hymenogastraceae</taxon>
        <taxon>Gymnopilus</taxon>
    </lineage>
</organism>
<proteinExistence type="predicted"/>
<feature type="region of interest" description="Disordered" evidence="1">
    <location>
        <begin position="267"/>
        <end position="287"/>
    </location>
</feature>
<dbReference type="OrthoDB" id="3059337at2759"/>
<dbReference type="AlphaFoldDB" id="A0A9P5NLP5"/>
<feature type="compositionally biased region" description="Polar residues" evidence="1">
    <location>
        <begin position="269"/>
        <end position="281"/>
    </location>
</feature>
<feature type="compositionally biased region" description="Polar residues" evidence="1">
    <location>
        <begin position="334"/>
        <end position="346"/>
    </location>
</feature>
<feature type="region of interest" description="Disordered" evidence="1">
    <location>
        <begin position="311"/>
        <end position="385"/>
    </location>
</feature>
<gene>
    <name evidence="2" type="ORF">CPB84DRAFT_1777102</name>
</gene>
<evidence type="ECO:0000313" key="3">
    <source>
        <dbReference type="Proteomes" id="UP000724874"/>
    </source>
</evidence>
<sequence>MPPLGEVLITSYFQINPSSRKRKVKSNFVPQQKKHKSHETQALKDSFVLQIRRSKAKDGELNSSESSTAETRLLREQISPSNVSSIAIDENEETLGWKLHRGVSEPRIAHPSSAVSFAYNTMDRFVMKRQVPRDITSSISQSGKAALSGINTPELINSPICPNLDDITNHLIPSSQTQDAPLSPKGIPSAALEEVQLSSSPKKDCLDLLCADDAQAFIMSSQTQVLDALIDIRHQKKICFPWPTQDTEIIPSSQSQEHELTLPCLEIPSENTTRSKPSPQKSEVRSKGFSSISLQLPLFDNIFEEDNSVETSILAPRNDEELSLTESESETDTAGTKEQPGNSLSSPRLAVYPFHPLHGGGQRIVEQDDPQRSESLSSLPLPEHESLPHVVKDFQDMFGDLDDSFPPDFPMSLR</sequence>
<evidence type="ECO:0000256" key="1">
    <source>
        <dbReference type="SAM" id="MobiDB-lite"/>
    </source>
</evidence>
<protein>
    <submittedName>
        <fullName evidence="2">Uncharacterized protein</fullName>
    </submittedName>
</protein>
<keyword evidence="3" id="KW-1185">Reference proteome</keyword>